<evidence type="ECO:0000313" key="10">
    <source>
        <dbReference type="Proteomes" id="UP000185766"/>
    </source>
</evidence>
<dbReference type="InterPro" id="IPR015424">
    <property type="entry name" value="PyrdxlP-dep_Trfase"/>
</dbReference>
<evidence type="ECO:0000256" key="2">
    <source>
        <dbReference type="ARBA" id="ARBA00010447"/>
    </source>
</evidence>
<evidence type="ECO:0000256" key="3">
    <source>
        <dbReference type="ARBA" id="ARBA00012239"/>
    </source>
</evidence>
<dbReference type="EMBL" id="FOAS01000004">
    <property type="protein sequence ID" value="SEK66490.1"/>
    <property type="molecule type" value="Genomic_DNA"/>
</dbReference>
<dbReference type="InterPro" id="IPR010970">
    <property type="entry name" value="Cys_dSase_SufS"/>
</dbReference>
<dbReference type="CDD" id="cd06453">
    <property type="entry name" value="SufS_like"/>
    <property type="match status" value="1"/>
</dbReference>
<dbReference type="STRING" id="1429083.GCA_001885685_00152"/>
<evidence type="ECO:0000256" key="1">
    <source>
        <dbReference type="ARBA" id="ARBA00001933"/>
    </source>
</evidence>
<dbReference type="SUPFAM" id="SSF53383">
    <property type="entry name" value="PLP-dependent transferases"/>
    <property type="match status" value="1"/>
</dbReference>
<evidence type="ECO:0000256" key="7">
    <source>
        <dbReference type="RuleBase" id="RU004504"/>
    </source>
</evidence>
<dbReference type="GO" id="GO:0030170">
    <property type="term" value="F:pyridoxal phosphate binding"/>
    <property type="evidence" value="ECO:0007669"/>
    <property type="project" value="InterPro"/>
</dbReference>
<dbReference type="Pfam" id="PF00266">
    <property type="entry name" value="Aminotran_5"/>
    <property type="match status" value="1"/>
</dbReference>
<evidence type="ECO:0000256" key="4">
    <source>
        <dbReference type="ARBA" id="ARBA00022679"/>
    </source>
</evidence>
<dbReference type="InterPro" id="IPR015421">
    <property type="entry name" value="PyrdxlP-dep_Trfase_major"/>
</dbReference>
<keyword evidence="4" id="KW-0808">Transferase</keyword>
<dbReference type="PROSITE" id="PS00595">
    <property type="entry name" value="AA_TRANSFER_CLASS_5"/>
    <property type="match status" value="1"/>
</dbReference>
<dbReference type="PANTHER" id="PTHR43586:SF8">
    <property type="entry name" value="CYSTEINE DESULFURASE 1, CHLOROPLASTIC"/>
    <property type="match status" value="1"/>
</dbReference>
<evidence type="ECO:0000256" key="6">
    <source>
        <dbReference type="ARBA" id="ARBA00050776"/>
    </source>
</evidence>
<organism evidence="9 10">
    <name type="scientific">Atopomonas hussainii</name>
    <dbReference type="NCBI Taxonomy" id="1429083"/>
    <lineage>
        <taxon>Bacteria</taxon>
        <taxon>Pseudomonadati</taxon>
        <taxon>Pseudomonadota</taxon>
        <taxon>Gammaproteobacteria</taxon>
        <taxon>Pseudomonadales</taxon>
        <taxon>Pseudomonadaceae</taxon>
        <taxon>Atopomonas</taxon>
    </lineage>
</organism>
<keyword evidence="10" id="KW-1185">Reference proteome</keyword>
<name>A0A1H7IXU3_9GAMM</name>
<dbReference type="GO" id="GO:0006534">
    <property type="term" value="P:cysteine metabolic process"/>
    <property type="evidence" value="ECO:0007669"/>
    <property type="project" value="InterPro"/>
</dbReference>
<feature type="domain" description="Aminotransferase class V" evidence="8">
    <location>
        <begin position="18"/>
        <end position="384"/>
    </location>
</feature>
<dbReference type="Proteomes" id="UP000185766">
    <property type="component" value="Unassembled WGS sequence"/>
</dbReference>
<evidence type="ECO:0000256" key="5">
    <source>
        <dbReference type="ARBA" id="ARBA00022898"/>
    </source>
</evidence>
<gene>
    <name evidence="9" type="ORF">SAMN05216214_10493</name>
</gene>
<dbReference type="InterPro" id="IPR015422">
    <property type="entry name" value="PyrdxlP-dep_Trfase_small"/>
</dbReference>
<dbReference type="AlphaFoldDB" id="A0A1H7IXU3"/>
<comment type="similarity">
    <text evidence="2">Belongs to the class-V pyridoxal-phosphate-dependent aminotransferase family. Csd subfamily.</text>
</comment>
<accession>A0A1H7IXU3</accession>
<dbReference type="InterPro" id="IPR020578">
    <property type="entry name" value="Aminotrans_V_PyrdxlP_BS"/>
</dbReference>
<dbReference type="Gene3D" id="3.40.640.10">
    <property type="entry name" value="Type I PLP-dependent aspartate aminotransferase-like (Major domain)"/>
    <property type="match status" value="1"/>
</dbReference>
<evidence type="ECO:0000313" key="9">
    <source>
        <dbReference type="EMBL" id="SEK66490.1"/>
    </source>
</evidence>
<comment type="catalytic activity">
    <reaction evidence="6">
        <text>(sulfur carrier)-H + L-cysteine = (sulfur carrier)-SH + L-alanine</text>
        <dbReference type="Rhea" id="RHEA:43892"/>
        <dbReference type="Rhea" id="RHEA-COMP:14737"/>
        <dbReference type="Rhea" id="RHEA-COMP:14739"/>
        <dbReference type="ChEBI" id="CHEBI:29917"/>
        <dbReference type="ChEBI" id="CHEBI:35235"/>
        <dbReference type="ChEBI" id="CHEBI:57972"/>
        <dbReference type="ChEBI" id="CHEBI:64428"/>
        <dbReference type="EC" id="2.8.1.7"/>
    </reaction>
</comment>
<dbReference type="EC" id="2.8.1.7" evidence="3"/>
<protein>
    <recommendedName>
        <fullName evidence="3">cysteine desulfurase</fullName>
        <ecNumber evidence="3">2.8.1.7</ecNumber>
    </recommendedName>
</protein>
<sequence length="396" mass="42201">MWHNDFPALAALAARGITYLDSAATAQKPAALLLALQTYLSQGAANVHRAGYRLADEVTSAFEACRDDVAAFIGAAQRDEIVFTRSATEAFNLLAYGLEAQINAGDELLLSPLEHHANLLPWQQLAARRGAKLVWLPISASGHIDMAAASALFTPRTKLLAVTQLSNVLGTLQPVRELCTLAAQHGALSVVDGAQGVVHSSVDVRALDCDFYVFSAHKLYGPDGLGVLYGRHHLLNQLPPWQFGGEMVLQVSRDSASFQAAPLRFEAGTPPISAVLALRASLAYLRTLDRSAVAAHEALLLQQLKTGLDQRAGVRRLGDSDAALVSFVVDGVHHADLAQLLDEQGIAVRSGQHCAHPLMATLGVAGSTRVSLGLYSQAADLERFFTALDNALALLQ</sequence>
<dbReference type="RefSeq" id="WP_074865787.1">
    <property type="nucleotide sequence ID" value="NZ_FOAS01000004.1"/>
</dbReference>
<evidence type="ECO:0000259" key="8">
    <source>
        <dbReference type="Pfam" id="PF00266"/>
    </source>
</evidence>
<proteinExistence type="inferred from homology"/>
<dbReference type="Gene3D" id="3.90.1150.10">
    <property type="entry name" value="Aspartate Aminotransferase, domain 1"/>
    <property type="match status" value="1"/>
</dbReference>
<comment type="cofactor">
    <cofactor evidence="1 7">
        <name>pyridoxal 5'-phosphate</name>
        <dbReference type="ChEBI" id="CHEBI:597326"/>
    </cofactor>
</comment>
<dbReference type="GO" id="GO:0031071">
    <property type="term" value="F:cysteine desulfurase activity"/>
    <property type="evidence" value="ECO:0007669"/>
    <property type="project" value="UniProtKB-EC"/>
</dbReference>
<reference evidence="9 10" key="1">
    <citation type="submission" date="2016-10" db="EMBL/GenBank/DDBJ databases">
        <authorList>
            <person name="de Groot N.N."/>
        </authorList>
    </citation>
    <scope>NUCLEOTIDE SEQUENCE [LARGE SCALE GENOMIC DNA]</scope>
    <source>
        <strain evidence="9 10">JCM 19513</strain>
    </source>
</reference>
<dbReference type="PANTHER" id="PTHR43586">
    <property type="entry name" value="CYSTEINE DESULFURASE"/>
    <property type="match status" value="1"/>
</dbReference>
<keyword evidence="5" id="KW-0663">Pyridoxal phosphate</keyword>
<dbReference type="InterPro" id="IPR000192">
    <property type="entry name" value="Aminotrans_V_dom"/>
</dbReference>